<feature type="domain" description="6-phosphogluconate dehydrogenase NADP-binding" evidence="4">
    <location>
        <begin position="2"/>
        <end position="127"/>
    </location>
</feature>
<evidence type="ECO:0000256" key="3">
    <source>
        <dbReference type="PIRSR" id="PIRSR000103-1"/>
    </source>
</evidence>
<dbReference type="GO" id="GO:0016491">
    <property type="term" value="F:oxidoreductase activity"/>
    <property type="evidence" value="ECO:0007669"/>
    <property type="project" value="UniProtKB-KW"/>
</dbReference>
<dbReference type="InterPro" id="IPR051265">
    <property type="entry name" value="HIBADH-related_NP60_sf"/>
</dbReference>
<comment type="similarity">
    <text evidence="1">Belongs to the HIBADH-related family. NP60 subfamily.</text>
</comment>
<dbReference type="InterPro" id="IPR015815">
    <property type="entry name" value="HIBADH-related"/>
</dbReference>
<dbReference type="InterPro" id="IPR036291">
    <property type="entry name" value="NAD(P)-bd_dom_sf"/>
</dbReference>
<dbReference type="EMBL" id="JACAZH010000003">
    <property type="protein sequence ID" value="KAF7372775.1"/>
    <property type="molecule type" value="Genomic_DNA"/>
</dbReference>
<dbReference type="Gene3D" id="1.10.1040.10">
    <property type="entry name" value="N-(1-d-carboxylethyl)-l-norvaline Dehydrogenase, domain 2"/>
    <property type="match status" value="1"/>
</dbReference>
<gene>
    <name evidence="5" type="ORF">MSAN_00483200</name>
</gene>
<dbReference type="Proteomes" id="UP000623467">
    <property type="component" value="Unassembled WGS sequence"/>
</dbReference>
<dbReference type="PANTHER" id="PTHR43580:SF8">
    <property type="entry name" value="6-PHOSPHOGLUCONATE DEHYDROGENASE NADP-BINDING DOMAIN-CONTAINING PROTEIN-RELATED"/>
    <property type="match status" value="1"/>
</dbReference>
<feature type="active site" evidence="3">
    <location>
        <position position="160"/>
    </location>
</feature>
<dbReference type="Pfam" id="PF03446">
    <property type="entry name" value="NAD_binding_2"/>
    <property type="match status" value="1"/>
</dbReference>
<protein>
    <submittedName>
        <fullName evidence="5">Putative oxidoreductase YfjR</fullName>
    </submittedName>
</protein>
<evidence type="ECO:0000256" key="2">
    <source>
        <dbReference type="ARBA" id="ARBA00023002"/>
    </source>
</evidence>
<sequence>MLVWNRSSAKAEKLLAELGPDKIRVAKSLDQVATECDIIFTSLANDEAVKSVYQQFAVALKNAPPQRNKIFVESSTTFPTLMGELETLILSAGHCKIITCPVFGTPPVAEASQLLIVMSGDHQSVESNRSGADHRTATQVQKGGGLHARASRGQEAPTFKLIGNSMILGTLEILAESYTLAEKAGIAASNVHSFVQDMFPAPGMIRYSERISQDDFDASAGFSIDGGIKDASHVLSFNFCARSNLLADTYAA</sequence>
<evidence type="ECO:0000313" key="6">
    <source>
        <dbReference type="Proteomes" id="UP000623467"/>
    </source>
</evidence>
<evidence type="ECO:0000256" key="1">
    <source>
        <dbReference type="ARBA" id="ARBA00007598"/>
    </source>
</evidence>
<comment type="caution">
    <text evidence="5">The sequence shown here is derived from an EMBL/GenBank/DDBJ whole genome shotgun (WGS) entry which is preliminary data.</text>
</comment>
<dbReference type="OrthoDB" id="435038at2759"/>
<organism evidence="5 6">
    <name type="scientific">Mycena sanguinolenta</name>
    <dbReference type="NCBI Taxonomy" id="230812"/>
    <lineage>
        <taxon>Eukaryota</taxon>
        <taxon>Fungi</taxon>
        <taxon>Dikarya</taxon>
        <taxon>Basidiomycota</taxon>
        <taxon>Agaricomycotina</taxon>
        <taxon>Agaricomycetes</taxon>
        <taxon>Agaricomycetidae</taxon>
        <taxon>Agaricales</taxon>
        <taxon>Marasmiineae</taxon>
        <taxon>Mycenaceae</taxon>
        <taxon>Mycena</taxon>
    </lineage>
</organism>
<dbReference type="InterPro" id="IPR006115">
    <property type="entry name" value="6PGDH_NADP-bd"/>
</dbReference>
<dbReference type="SUPFAM" id="SSF48179">
    <property type="entry name" value="6-phosphogluconate dehydrogenase C-terminal domain-like"/>
    <property type="match status" value="1"/>
</dbReference>
<name>A0A8H7DFT2_9AGAR</name>
<keyword evidence="6" id="KW-1185">Reference proteome</keyword>
<evidence type="ECO:0000313" key="5">
    <source>
        <dbReference type="EMBL" id="KAF7372775.1"/>
    </source>
</evidence>
<keyword evidence="2" id="KW-0560">Oxidoreductase</keyword>
<proteinExistence type="inferred from homology"/>
<dbReference type="AlphaFoldDB" id="A0A8H7DFT2"/>
<dbReference type="Gene3D" id="3.40.50.720">
    <property type="entry name" value="NAD(P)-binding Rossmann-like Domain"/>
    <property type="match status" value="1"/>
</dbReference>
<accession>A0A8H7DFT2</accession>
<dbReference type="PIRSF" id="PIRSF000103">
    <property type="entry name" value="HIBADH"/>
    <property type="match status" value="1"/>
</dbReference>
<dbReference type="PANTHER" id="PTHR43580">
    <property type="entry name" value="OXIDOREDUCTASE GLYR1-RELATED"/>
    <property type="match status" value="1"/>
</dbReference>
<dbReference type="GO" id="GO:0050661">
    <property type="term" value="F:NADP binding"/>
    <property type="evidence" value="ECO:0007669"/>
    <property type="project" value="InterPro"/>
</dbReference>
<reference evidence="5" key="1">
    <citation type="submission" date="2020-05" db="EMBL/GenBank/DDBJ databases">
        <title>Mycena genomes resolve the evolution of fungal bioluminescence.</title>
        <authorList>
            <person name="Tsai I.J."/>
        </authorList>
    </citation>
    <scope>NUCLEOTIDE SEQUENCE</scope>
    <source>
        <strain evidence="5">160909Yilan</strain>
    </source>
</reference>
<dbReference type="InterPro" id="IPR008927">
    <property type="entry name" value="6-PGluconate_DH-like_C_sf"/>
</dbReference>
<dbReference type="SUPFAM" id="SSF51735">
    <property type="entry name" value="NAD(P)-binding Rossmann-fold domains"/>
    <property type="match status" value="1"/>
</dbReference>
<dbReference type="InterPro" id="IPR013328">
    <property type="entry name" value="6PGD_dom2"/>
</dbReference>
<evidence type="ECO:0000259" key="4">
    <source>
        <dbReference type="Pfam" id="PF03446"/>
    </source>
</evidence>